<name>A0ACB8AQ21_9AGAM</name>
<organism evidence="1 2">
    <name type="scientific">Hygrophoropsis aurantiaca</name>
    <dbReference type="NCBI Taxonomy" id="72124"/>
    <lineage>
        <taxon>Eukaryota</taxon>
        <taxon>Fungi</taxon>
        <taxon>Dikarya</taxon>
        <taxon>Basidiomycota</taxon>
        <taxon>Agaricomycotina</taxon>
        <taxon>Agaricomycetes</taxon>
        <taxon>Agaricomycetidae</taxon>
        <taxon>Boletales</taxon>
        <taxon>Coniophorineae</taxon>
        <taxon>Hygrophoropsidaceae</taxon>
        <taxon>Hygrophoropsis</taxon>
    </lineage>
</organism>
<evidence type="ECO:0000313" key="1">
    <source>
        <dbReference type="EMBL" id="KAH7915651.1"/>
    </source>
</evidence>
<reference evidence="1" key="1">
    <citation type="journal article" date="2021" name="New Phytol.">
        <title>Evolutionary innovations through gain and loss of genes in the ectomycorrhizal Boletales.</title>
        <authorList>
            <person name="Wu G."/>
            <person name="Miyauchi S."/>
            <person name="Morin E."/>
            <person name="Kuo A."/>
            <person name="Drula E."/>
            <person name="Varga T."/>
            <person name="Kohler A."/>
            <person name="Feng B."/>
            <person name="Cao Y."/>
            <person name="Lipzen A."/>
            <person name="Daum C."/>
            <person name="Hundley H."/>
            <person name="Pangilinan J."/>
            <person name="Johnson J."/>
            <person name="Barry K."/>
            <person name="LaButti K."/>
            <person name="Ng V."/>
            <person name="Ahrendt S."/>
            <person name="Min B."/>
            <person name="Choi I.G."/>
            <person name="Park H."/>
            <person name="Plett J.M."/>
            <person name="Magnuson J."/>
            <person name="Spatafora J.W."/>
            <person name="Nagy L.G."/>
            <person name="Henrissat B."/>
            <person name="Grigoriev I.V."/>
            <person name="Yang Z.L."/>
            <person name="Xu J."/>
            <person name="Martin F.M."/>
        </authorList>
    </citation>
    <scope>NUCLEOTIDE SEQUENCE</scope>
    <source>
        <strain evidence="1">ATCC 28755</strain>
    </source>
</reference>
<accession>A0ACB8AQ21</accession>
<dbReference type="Proteomes" id="UP000790377">
    <property type="component" value="Unassembled WGS sequence"/>
</dbReference>
<proteinExistence type="predicted"/>
<gene>
    <name evidence="1" type="ORF">BJ138DRAFT_1109525</name>
</gene>
<evidence type="ECO:0000313" key="2">
    <source>
        <dbReference type="Proteomes" id="UP000790377"/>
    </source>
</evidence>
<keyword evidence="2" id="KW-1185">Reference proteome</keyword>
<comment type="caution">
    <text evidence="1">The sequence shown here is derived from an EMBL/GenBank/DDBJ whole genome shotgun (WGS) entry which is preliminary data.</text>
</comment>
<sequence length="279" mass="31262">MCSLIIQPLSPSDTSVHTIPDENTSASSPADQNMQTRTQLEIEEEEKERKREENAKLLIPAKTFGAVPGVEVGQTWKKRADCPVHRTFLRGIHGSNEDGAYSIVLSNMYGYDEDYGDIIIYTGTGGFEKKYSKNGKWQLSKKQTSDQEFSHSYNTSLYVSRETGNPVRVVRSYKVVSKYAPVLGYRYDGLYIVTDAWKEKMSHGFVICRYRLERMPGQPDLPERTITRRRKRSSSNDDDEADTGTPVAKKRRTAINQAVSTVDATAESAAGSDLSAPPM</sequence>
<protein>
    <submittedName>
        <fullName evidence="1">PUA-like domain-containing protein</fullName>
    </submittedName>
</protein>
<dbReference type="EMBL" id="MU267598">
    <property type="protein sequence ID" value="KAH7915651.1"/>
    <property type="molecule type" value="Genomic_DNA"/>
</dbReference>